<name>A0A836C6C4_9CHLO</name>
<evidence type="ECO:0000256" key="1">
    <source>
        <dbReference type="SAM" id="MobiDB-lite"/>
    </source>
</evidence>
<dbReference type="PANTHER" id="PTHR42912:SF81">
    <property type="entry name" value="METHYLTRANSFERASE DOMAIN-CONTAINING PROTEIN"/>
    <property type="match status" value="1"/>
</dbReference>
<dbReference type="AlphaFoldDB" id="A0A836C6C4"/>
<dbReference type="InterPro" id="IPR013216">
    <property type="entry name" value="Methyltransf_11"/>
</dbReference>
<dbReference type="InterPro" id="IPR050508">
    <property type="entry name" value="Methyltransf_Superfamily"/>
</dbReference>
<dbReference type="Pfam" id="PF08241">
    <property type="entry name" value="Methyltransf_11"/>
    <property type="match status" value="1"/>
</dbReference>
<proteinExistence type="predicted"/>
<feature type="region of interest" description="Disordered" evidence="1">
    <location>
        <begin position="1"/>
        <end position="49"/>
    </location>
</feature>
<feature type="compositionally biased region" description="Low complexity" evidence="1">
    <location>
        <begin position="11"/>
        <end position="49"/>
    </location>
</feature>
<keyword evidence="4" id="KW-1185">Reference proteome</keyword>
<dbReference type="EMBL" id="JAEHOE010000003">
    <property type="protein sequence ID" value="KAG2500769.1"/>
    <property type="molecule type" value="Genomic_DNA"/>
</dbReference>
<feature type="compositionally biased region" description="Gly residues" evidence="1">
    <location>
        <begin position="224"/>
        <end position="244"/>
    </location>
</feature>
<dbReference type="OrthoDB" id="3647at2759"/>
<feature type="region of interest" description="Disordered" evidence="1">
    <location>
        <begin position="700"/>
        <end position="719"/>
    </location>
</feature>
<feature type="region of interest" description="Disordered" evidence="1">
    <location>
        <begin position="207"/>
        <end position="244"/>
    </location>
</feature>
<sequence length="719" mass="74081">MTSPLPPTPDLRPLLRGARASGPLSRSLPLLPSHARLLRPRGAGPAIPATAAAASTAAKASAAAAAAAAPSVSAPRAPPNSTSGNNSKGRTDKPGSHRRGYVDVAALDARRFRLHESVAFWAAYGLPRGPLDDPPRGLKPENLFPYSPEGLAPLADPLAASYYAYHTARLVFFLTQALAGLAAHQLAEAASGGRGLLGAAVEARSGSAGGREHLPVASPPPRQGGAGSGGGWAQGGEGGRAAGGPLLGEGGLLEEIATPVAEALAVFSQDLDNIRAGAYPLPWDMTTPFPNNRQFDPFFVLSRSAAFLADSVATLGRRVRGRPQDVWLQGGGLYPRYYTKTFHYQTDGWLSDRSAAVYEHSTETLFFGRQDAMQRTSLLPISAFVAEARRQRGAGAERRMRLLEDAFPELPSVVSDLSPFYLAATRDNLKHWARSRRGGGTGGRRADLGGVDGTGCSFLQTPAEAIAAPNESFDIVTCTYLFHELPAPARAAAAREFARVLRPGGLCVLTDSVQLGDRPAWDETLGLFGDFNEPFYRGYIAADLGALFASAGLEPDTKYVCSATKTLAFRKPLASRQHPPAAAATTAATTAGASAGLAPRQGPAATDRAKAVRVTAPEAEAAGAAAAMEEVAAAVAAAEATAEVAEAALGCGAAVEGQAPVLAPGAEAEAAGAAAAMQQVEEVVAEAQAAAAGVEAALGFDGKRESGPEEAEGRAGRGA</sequence>
<feature type="compositionally biased region" description="Pro residues" evidence="1">
    <location>
        <begin position="1"/>
        <end position="10"/>
    </location>
</feature>
<protein>
    <recommendedName>
        <fullName evidence="2">Methyltransferase type 11 domain-containing protein</fullName>
    </recommendedName>
</protein>
<comment type="caution">
    <text evidence="3">The sequence shown here is derived from an EMBL/GenBank/DDBJ whole genome shotgun (WGS) entry which is preliminary data.</text>
</comment>
<feature type="compositionally biased region" description="Basic and acidic residues" evidence="1">
    <location>
        <begin position="701"/>
        <end position="719"/>
    </location>
</feature>
<dbReference type="Gene3D" id="3.40.50.150">
    <property type="entry name" value="Vaccinia Virus protein VP39"/>
    <property type="match status" value="1"/>
</dbReference>
<organism evidence="3 4">
    <name type="scientific">Edaphochlamys debaryana</name>
    <dbReference type="NCBI Taxonomy" id="47281"/>
    <lineage>
        <taxon>Eukaryota</taxon>
        <taxon>Viridiplantae</taxon>
        <taxon>Chlorophyta</taxon>
        <taxon>core chlorophytes</taxon>
        <taxon>Chlorophyceae</taxon>
        <taxon>CS clade</taxon>
        <taxon>Chlamydomonadales</taxon>
        <taxon>Chlamydomonadales incertae sedis</taxon>
        <taxon>Edaphochlamys</taxon>
    </lineage>
</organism>
<dbReference type="PANTHER" id="PTHR42912">
    <property type="entry name" value="METHYLTRANSFERASE"/>
    <property type="match status" value="1"/>
</dbReference>
<feature type="compositionally biased region" description="Low complexity" evidence="1">
    <location>
        <begin position="581"/>
        <end position="598"/>
    </location>
</feature>
<accession>A0A836C6C4</accession>
<reference evidence="3" key="1">
    <citation type="journal article" date="2020" name="bioRxiv">
        <title>Comparative genomics of Chlamydomonas.</title>
        <authorList>
            <person name="Craig R.J."/>
            <person name="Hasan A.R."/>
            <person name="Ness R.W."/>
            <person name="Keightley P.D."/>
        </authorList>
    </citation>
    <scope>NUCLEOTIDE SEQUENCE</scope>
    <source>
        <strain evidence="3">CCAP 11/70</strain>
    </source>
</reference>
<feature type="region of interest" description="Disordered" evidence="1">
    <location>
        <begin position="69"/>
        <end position="99"/>
    </location>
</feature>
<dbReference type="Proteomes" id="UP000612055">
    <property type="component" value="Unassembled WGS sequence"/>
</dbReference>
<evidence type="ECO:0000259" key="2">
    <source>
        <dbReference type="Pfam" id="PF08241"/>
    </source>
</evidence>
<dbReference type="SUPFAM" id="SSF53335">
    <property type="entry name" value="S-adenosyl-L-methionine-dependent methyltransferases"/>
    <property type="match status" value="1"/>
</dbReference>
<evidence type="ECO:0000313" key="4">
    <source>
        <dbReference type="Proteomes" id="UP000612055"/>
    </source>
</evidence>
<feature type="domain" description="Methyltransferase type 11" evidence="2">
    <location>
        <begin position="454"/>
        <end position="509"/>
    </location>
</feature>
<dbReference type="GO" id="GO:0008757">
    <property type="term" value="F:S-adenosylmethionine-dependent methyltransferase activity"/>
    <property type="evidence" value="ECO:0007669"/>
    <property type="project" value="InterPro"/>
</dbReference>
<evidence type="ECO:0000313" key="3">
    <source>
        <dbReference type="EMBL" id="KAG2500769.1"/>
    </source>
</evidence>
<feature type="region of interest" description="Disordered" evidence="1">
    <location>
        <begin position="578"/>
        <end position="610"/>
    </location>
</feature>
<gene>
    <name evidence="3" type="ORF">HYH03_001531</name>
</gene>
<dbReference type="InterPro" id="IPR029063">
    <property type="entry name" value="SAM-dependent_MTases_sf"/>
</dbReference>